<keyword evidence="2" id="KW-1185">Reference proteome</keyword>
<comment type="caution">
    <text evidence="1">The sequence shown here is derived from an EMBL/GenBank/DDBJ whole genome shotgun (WGS) entry which is preliminary data.</text>
</comment>
<dbReference type="Gene3D" id="3.30.70.1060">
    <property type="entry name" value="Dimeric alpha+beta barrel"/>
    <property type="match status" value="1"/>
</dbReference>
<evidence type="ECO:0000313" key="1">
    <source>
        <dbReference type="EMBL" id="MDA4847298.1"/>
    </source>
</evidence>
<sequence>MPNFVFAYHGGKPPESPEEGAKVMAAWNAWFETLGAAVVDGGAPVGASKTVASGGVSDGGGSNPLSGYSIVSADNIDAAVEMAKGCPILEGGGSIEVAEAMEM</sequence>
<evidence type="ECO:0000313" key="2">
    <source>
        <dbReference type="Proteomes" id="UP001148313"/>
    </source>
</evidence>
<dbReference type="EMBL" id="JAPJZH010000012">
    <property type="protein sequence ID" value="MDA4847298.1"/>
    <property type="molecule type" value="Genomic_DNA"/>
</dbReference>
<name>A0ABT4VTI0_9HYPH</name>
<dbReference type="RefSeq" id="WP_271091115.1">
    <property type="nucleotide sequence ID" value="NZ_JAPJZH010000012.1"/>
</dbReference>
<proteinExistence type="predicted"/>
<gene>
    <name evidence="1" type="ORF">OOZ53_18200</name>
</gene>
<accession>A0ABT4VTI0</accession>
<dbReference type="SUPFAM" id="SSF54909">
    <property type="entry name" value="Dimeric alpha+beta barrel"/>
    <property type="match status" value="1"/>
</dbReference>
<evidence type="ECO:0008006" key="3">
    <source>
        <dbReference type="Google" id="ProtNLM"/>
    </source>
</evidence>
<dbReference type="Proteomes" id="UP001148313">
    <property type="component" value="Unassembled WGS sequence"/>
</dbReference>
<protein>
    <recommendedName>
        <fullName evidence="3">YCII-related domain-containing protein</fullName>
    </recommendedName>
</protein>
<organism evidence="1 2">
    <name type="scientific">Hoeflea poritis</name>
    <dbReference type="NCBI Taxonomy" id="2993659"/>
    <lineage>
        <taxon>Bacteria</taxon>
        <taxon>Pseudomonadati</taxon>
        <taxon>Pseudomonadota</taxon>
        <taxon>Alphaproteobacteria</taxon>
        <taxon>Hyphomicrobiales</taxon>
        <taxon>Rhizobiaceae</taxon>
        <taxon>Hoeflea</taxon>
    </lineage>
</organism>
<reference evidence="1" key="1">
    <citation type="submission" date="2022-11" db="EMBL/GenBank/DDBJ databases">
        <title>Hoeflea poritis sp. nov., isolated from scleractinian coral Porites lutea.</title>
        <authorList>
            <person name="Zhang G."/>
            <person name="Wei Q."/>
            <person name="Cai L."/>
        </authorList>
    </citation>
    <scope>NUCLEOTIDE SEQUENCE</scope>
    <source>
        <strain evidence="1">E7-10</strain>
    </source>
</reference>
<dbReference type="InterPro" id="IPR011008">
    <property type="entry name" value="Dimeric_a/b-barrel"/>
</dbReference>